<dbReference type="EMBL" id="QJPH01000178">
    <property type="protein sequence ID" value="PZN83712.1"/>
    <property type="molecule type" value="Genomic_DNA"/>
</dbReference>
<evidence type="ECO:0000313" key="2">
    <source>
        <dbReference type="Proteomes" id="UP000249396"/>
    </source>
</evidence>
<protein>
    <submittedName>
        <fullName evidence="1">Uncharacterized protein</fullName>
    </submittedName>
</protein>
<comment type="caution">
    <text evidence="1">The sequence shown here is derived from an EMBL/GenBank/DDBJ whole genome shotgun (WGS) entry which is preliminary data.</text>
</comment>
<dbReference type="Proteomes" id="UP000249396">
    <property type="component" value="Unassembled WGS sequence"/>
</dbReference>
<dbReference type="AlphaFoldDB" id="A0A2W4RIQ8"/>
<gene>
    <name evidence="1" type="ORF">DM484_03905</name>
</gene>
<reference evidence="1 2" key="1">
    <citation type="journal article" date="2018" name="Aquat. Microb. Ecol.">
        <title>Gammaproteobacterial methanotrophs dominate.</title>
        <authorList>
            <person name="Rissanen A.J."/>
            <person name="Saarenheimo J."/>
            <person name="Tiirola M."/>
            <person name="Peura S."/>
            <person name="Aalto S.L."/>
            <person name="Karvinen A."/>
            <person name="Nykanen H."/>
        </authorList>
    </citation>
    <scope>NUCLEOTIDE SEQUENCE [LARGE SCALE GENOMIC DNA]</scope>
    <source>
        <strain evidence="1">AMbin10</strain>
    </source>
</reference>
<evidence type="ECO:0000313" key="1">
    <source>
        <dbReference type="EMBL" id="PZN83712.1"/>
    </source>
</evidence>
<name>A0A2W4RIQ8_9GAMM</name>
<accession>A0A2W4RIQ8</accession>
<organism evidence="1 2">
    <name type="scientific">Candidatus Methylumidiphilus alinenensis</name>
    <dbReference type="NCBI Taxonomy" id="2202197"/>
    <lineage>
        <taxon>Bacteria</taxon>
        <taxon>Pseudomonadati</taxon>
        <taxon>Pseudomonadota</taxon>
        <taxon>Gammaproteobacteria</taxon>
        <taxon>Methylococcales</taxon>
        <taxon>Candidatus Methylumidiphilus</taxon>
    </lineage>
</organism>
<proteinExistence type="predicted"/>
<sequence>MVDSLLEITLGMRQKYFAQRYQCVSRRVLLKMMHTNSAMLEITPGVQGLPCLHNPIARQALHSRITFNRTLSHHSLLRAYTVIQRF</sequence>